<evidence type="ECO:0000256" key="1">
    <source>
        <dbReference type="SAM" id="MobiDB-lite"/>
    </source>
</evidence>
<dbReference type="Proteomes" id="UP000598174">
    <property type="component" value="Unassembled WGS sequence"/>
</dbReference>
<gene>
    <name evidence="2" type="ORF">Afe05nite_54320</name>
</gene>
<reference evidence="2" key="1">
    <citation type="submission" date="2021-01" db="EMBL/GenBank/DDBJ databases">
        <title>Whole genome shotgun sequence of Actinoplanes ferrugineus NBRC 15555.</title>
        <authorList>
            <person name="Komaki H."/>
            <person name="Tamura T."/>
        </authorList>
    </citation>
    <scope>NUCLEOTIDE SEQUENCE</scope>
    <source>
        <strain evidence="2">NBRC 15555</strain>
    </source>
</reference>
<evidence type="ECO:0000313" key="2">
    <source>
        <dbReference type="EMBL" id="GIE13592.1"/>
    </source>
</evidence>
<accession>A0A919MMT6</accession>
<dbReference type="EMBL" id="BOMM01000049">
    <property type="protein sequence ID" value="GIE13592.1"/>
    <property type="molecule type" value="Genomic_DNA"/>
</dbReference>
<keyword evidence="3" id="KW-1185">Reference proteome</keyword>
<feature type="region of interest" description="Disordered" evidence="1">
    <location>
        <begin position="111"/>
        <end position="164"/>
    </location>
</feature>
<proteinExistence type="predicted"/>
<protein>
    <submittedName>
        <fullName evidence="2">Uncharacterized protein</fullName>
    </submittedName>
</protein>
<name>A0A919MMT6_9ACTN</name>
<sequence length="164" mass="17736">MVRTRQVSALDQLTQELRTGGKRVRERSAERLRWIISNSRMRLRMINMQEFARRLSSLGAGAFTSDDVVDLATAADVRISADLEVDAAVAQRLLDQLSPPLPVTGAQIVASQWPPPQSSRPAVPSVSFSSPGAVDGPAEQPSRNRGSGPTGGGGRRPGPRRTRR</sequence>
<organism evidence="2 3">
    <name type="scientific">Paractinoplanes ferrugineus</name>
    <dbReference type="NCBI Taxonomy" id="113564"/>
    <lineage>
        <taxon>Bacteria</taxon>
        <taxon>Bacillati</taxon>
        <taxon>Actinomycetota</taxon>
        <taxon>Actinomycetes</taxon>
        <taxon>Micromonosporales</taxon>
        <taxon>Micromonosporaceae</taxon>
        <taxon>Paractinoplanes</taxon>
    </lineage>
</organism>
<comment type="caution">
    <text evidence="2">The sequence shown here is derived from an EMBL/GenBank/DDBJ whole genome shotgun (WGS) entry which is preliminary data.</text>
</comment>
<evidence type="ECO:0000313" key="3">
    <source>
        <dbReference type="Proteomes" id="UP000598174"/>
    </source>
</evidence>
<dbReference type="AlphaFoldDB" id="A0A919MMT6"/>